<dbReference type="EMBL" id="CACSHJ010000089">
    <property type="protein sequence ID" value="CAA0384360.1"/>
    <property type="molecule type" value="Genomic_DNA"/>
</dbReference>
<organism evidence="1 2">
    <name type="scientific">Arabidopsis thaliana</name>
    <name type="common">Mouse-ear cress</name>
    <dbReference type="NCBI Taxonomy" id="3702"/>
    <lineage>
        <taxon>Eukaryota</taxon>
        <taxon>Viridiplantae</taxon>
        <taxon>Streptophyta</taxon>
        <taxon>Embryophyta</taxon>
        <taxon>Tracheophyta</taxon>
        <taxon>Spermatophyta</taxon>
        <taxon>Magnoliopsida</taxon>
        <taxon>eudicotyledons</taxon>
        <taxon>Gunneridae</taxon>
        <taxon>Pentapetalae</taxon>
        <taxon>rosids</taxon>
        <taxon>malvids</taxon>
        <taxon>Brassicales</taxon>
        <taxon>Brassicaceae</taxon>
        <taxon>Camelineae</taxon>
        <taxon>Arabidopsis</taxon>
    </lineage>
</organism>
<proteinExistence type="predicted"/>
<reference evidence="1 2" key="1">
    <citation type="submission" date="2019-12" db="EMBL/GenBank/DDBJ databases">
        <authorList>
            <person name="Jiao W.-B."/>
            <person name="Schneeberger K."/>
        </authorList>
    </citation>
    <scope>NUCLEOTIDE SEQUENCE [LARGE SCALE GENOMIC DNA]</scope>
    <source>
        <strain evidence="2">cv. C24</strain>
    </source>
</reference>
<dbReference type="AlphaFoldDB" id="A0A5S9XHZ7"/>
<accession>A0A5S9XHZ7</accession>
<dbReference type="OrthoDB" id="8693905at2759"/>
<sequence>MLSGETTLSVKEGGKFFLYKSVLLVMSLPKIPEMLLEECKDFVSKSFVKDPKEVWTTEMLLNHSFVAVDLEDNHREDFVVKVKEDEKVFMSKVSF</sequence>
<gene>
    <name evidence="1" type="ORF">C24_LOCUS14549</name>
</gene>
<dbReference type="Proteomes" id="UP000434276">
    <property type="component" value="Unassembled WGS sequence"/>
</dbReference>
<evidence type="ECO:0000313" key="1">
    <source>
        <dbReference type="EMBL" id="CAA0384360.1"/>
    </source>
</evidence>
<protein>
    <submittedName>
        <fullName evidence="1">Uncharacterized protein</fullName>
    </submittedName>
</protein>
<evidence type="ECO:0000313" key="2">
    <source>
        <dbReference type="Proteomes" id="UP000434276"/>
    </source>
</evidence>
<name>A0A5S9XHZ7_ARATH</name>